<dbReference type="PROSITE" id="PS51257">
    <property type="entry name" value="PROKAR_LIPOPROTEIN"/>
    <property type="match status" value="1"/>
</dbReference>
<dbReference type="SUPFAM" id="SSF48452">
    <property type="entry name" value="TPR-like"/>
    <property type="match status" value="1"/>
</dbReference>
<dbReference type="InterPro" id="IPR011990">
    <property type="entry name" value="TPR-like_helical_dom_sf"/>
</dbReference>
<dbReference type="Proteomes" id="UP000293162">
    <property type="component" value="Unassembled WGS sequence"/>
</dbReference>
<dbReference type="Pfam" id="PF12771">
    <property type="entry name" value="SusD-like_2"/>
    <property type="match status" value="2"/>
</dbReference>
<dbReference type="Gene3D" id="1.25.40.390">
    <property type="match status" value="1"/>
</dbReference>
<evidence type="ECO:0000256" key="1">
    <source>
        <dbReference type="SAM" id="SignalP"/>
    </source>
</evidence>
<dbReference type="EMBL" id="SEWF01000015">
    <property type="protein sequence ID" value="RYU95439.1"/>
    <property type="molecule type" value="Genomic_DNA"/>
</dbReference>
<protein>
    <submittedName>
        <fullName evidence="2">SusD/RagB family nutrient-binding outer membrane lipoprotein</fullName>
    </submittedName>
</protein>
<comment type="caution">
    <text evidence="2">The sequence shown here is derived from an EMBL/GenBank/DDBJ whole genome shotgun (WGS) entry which is preliminary data.</text>
</comment>
<name>A0A4Q5M0D4_9BACT</name>
<evidence type="ECO:0000313" key="3">
    <source>
        <dbReference type="Proteomes" id="UP000293162"/>
    </source>
</evidence>
<gene>
    <name evidence="2" type="ORF">EWM59_12290</name>
</gene>
<dbReference type="OrthoDB" id="843771at2"/>
<proteinExistence type="predicted"/>
<evidence type="ECO:0000313" key="2">
    <source>
        <dbReference type="EMBL" id="RYU95439.1"/>
    </source>
</evidence>
<dbReference type="AlphaFoldDB" id="A0A4Q5M0D4"/>
<keyword evidence="1" id="KW-0732">Signal</keyword>
<accession>A0A4Q5M0D4</accession>
<feature type="chain" id="PRO_5020770443" evidence="1">
    <location>
        <begin position="23"/>
        <end position="546"/>
    </location>
</feature>
<reference evidence="2 3" key="1">
    <citation type="submission" date="2019-02" db="EMBL/GenBank/DDBJ databases">
        <title>Bacterial novel species Emticicia sp. 17J42-9 isolated from soil.</title>
        <authorList>
            <person name="Jung H.-Y."/>
        </authorList>
    </citation>
    <scope>NUCLEOTIDE SEQUENCE [LARGE SCALE GENOMIC DNA]</scope>
    <source>
        <strain evidence="2 3">17J42-9</strain>
    </source>
</reference>
<dbReference type="RefSeq" id="WP_130021272.1">
    <property type="nucleotide sequence ID" value="NZ_SEWF01000015.1"/>
</dbReference>
<dbReference type="InterPro" id="IPR041662">
    <property type="entry name" value="SusD-like_2"/>
</dbReference>
<keyword evidence="2" id="KW-0449">Lipoprotein</keyword>
<sequence length="546" mass="59897">MKRNYKKIIALAFLFTGLFSCKDLTEVNNNPNGIQPDLVNPNLVLPTVLTEAAKLYVNLGYQDIAGVVQHTQKDAWSSGHNDYDWGGNQSWSGYYDILRNNQLVYDRAVAEKLEFHQGVSLVMKSFMFGLITDLWGDAPYNTGLKGELGKPEDILPAFDSQEVIYTGILADLEKANTLLSKSKAEYSSIVDNVDVYFSGDPAKWRKMANSLALRYYMRISAKKPDVAKAGIEKIVGNAAQYPIMTVNSEDATMGFPGTSDGTAWPANTVFDVSGSNYRRIKMAGTFVETLQALKDPRLGIWANKVEVPLVVDASLPAGTDKIEGGKRYLSPDKVGNTVVDTDPEYVGIPTSFSALPSAFNLNPTPGQTSFNPHVSFLNDIYKAATGPLLRARLISAAEVNFILAEAALKGWNAGDAKARYEAGVRASLNTWTVGSKADAYLTTPGVAYEGTLKQVIEQKWIASWTAATEAWFDFRRTGFPALKAGPAAKRQALPVRFYYMQDELNINKANTNAALEKLEVTNFSQADGKNSAWSKPWVIQGTGKPW</sequence>
<organism evidence="2 3">
    <name type="scientific">Emticicia agri</name>
    <dbReference type="NCBI Taxonomy" id="2492393"/>
    <lineage>
        <taxon>Bacteria</taxon>
        <taxon>Pseudomonadati</taxon>
        <taxon>Bacteroidota</taxon>
        <taxon>Cytophagia</taxon>
        <taxon>Cytophagales</taxon>
        <taxon>Leadbetterellaceae</taxon>
        <taxon>Emticicia</taxon>
    </lineage>
</organism>
<keyword evidence="3" id="KW-1185">Reference proteome</keyword>
<feature type="signal peptide" evidence="1">
    <location>
        <begin position="1"/>
        <end position="22"/>
    </location>
</feature>